<dbReference type="Proteomes" id="UP001212152">
    <property type="component" value="Unassembled WGS sequence"/>
</dbReference>
<gene>
    <name evidence="1" type="ORF">HDU87_000472</name>
</gene>
<accession>A0AAD5XME9</accession>
<proteinExistence type="predicted"/>
<reference evidence="1" key="1">
    <citation type="submission" date="2020-05" db="EMBL/GenBank/DDBJ databases">
        <title>Phylogenomic resolution of chytrid fungi.</title>
        <authorList>
            <person name="Stajich J.E."/>
            <person name="Amses K."/>
            <person name="Simmons R."/>
            <person name="Seto K."/>
            <person name="Myers J."/>
            <person name="Bonds A."/>
            <person name="Quandt C.A."/>
            <person name="Barry K."/>
            <person name="Liu P."/>
            <person name="Grigoriev I."/>
            <person name="Longcore J.E."/>
            <person name="James T.Y."/>
        </authorList>
    </citation>
    <scope>NUCLEOTIDE SEQUENCE</scope>
    <source>
        <strain evidence="1">JEL0379</strain>
    </source>
</reference>
<dbReference type="AlphaFoldDB" id="A0AAD5XME9"/>
<organism evidence="1 2">
    <name type="scientific">Geranomyces variabilis</name>
    <dbReference type="NCBI Taxonomy" id="109894"/>
    <lineage>
        <taxon>Eukaryota</taxon>
        <taxon>Fungi</taxon>
        <taxon>Fungi incertae sedis</taxon>
        <taxon>Chytridiomycota</taxon>
        <taxon>Chytridiomycota incertae sedis</taxon>
        <taxon>Chytridiomycetes</taxon>
        <taxon>Spizellomycetales</taxon>
        <taxon>Powellomycetaceae</taxon>
        <taxon>Geranomyces</taxon>
    </lineage>
</organism>
<sequence length="200" mass="22506">MRPHRDVDLDYVDLDGWPFHKVFAHAKGGEWTAERSGHSTKYLIVSATASPGTEALVQKIIDLQQEEKAGVYHGFGTVFWSIIPTDDEDMMGQEDPSVYAKIVKTLGEVTTEASDCSEHAKFLLHEVDWAGRSVTSICEAKWEGGAAQEDLRYIMRCFEAVRLLLKDPCRSRDMGERTFDFHAVHDFANLPFRISGGQLL</sequence>
<comment type="caution">
    <text evidence="1">The sequence shown here is derived from an EMBL/GenBank/DDBJ whole genome shotgun (WGS) entry which is preliminary data.</text>
</comment>
<evidence type="ECO:0000313" key="1">
    <source>
        <dbReference type="EMBL" id="KAJ3170060.1"/>
    </source>
</evidence>
<evidence type="ECO:0000313" key="2">
    <source>
        <dbReference type="Proteomes" id="UP001212152"/>
    </source>
</evidence>
<dbReference type="EMBL" id="JADGJQ010000100">
    <property type="protein sequence ID" value="KAJ3170060.1"/>
    <property type="molecule type" value="Genomic_DNA"/>
</dbReference>
<name>A0AAD5XME9_9FUNG</name>
<protein>
    <submittedName>
        <fullName evidence="1">Uncharacterized protein</fullName>
    </submittedName>
</protein>
<keyword evidence="2" id="KW-1185">Reference proteome</keyword>